<evidence type="ECO:0000256" key="4">
    <source>
        <dbReference type="SAM" id="Phobius"/>
    </source>
</evidence>
<evidence type="ECO:0000256" key="2">
    <source>
        <dbReference type="ARBA" id="ARBA00022679"/>
    </source>
</evidence>
<gene>
    <name evidence="5" type="ORF">ACFO6X_08120</name>
</gene>
<reference evidence="6" key="1">
    <citation type="journal article" date="2019" name="Int. J. Syst. Evol. Microbiol.">
        <title>The Global Catalogue of Microorganisms (GCM) 10K type strain sequencing project: providing services to taxonomists for standard genome sequencing and annotation.</title>
        <authorList>
            <consortium name="The Broad Institute Genomics Platform"/>
            <consortium name="The Broad Institute Genome Sequencing Center for Infectious Disease"/>
            <person name="Wu L."/>
            <person name="Ma J."/>
        </authorList>
    </citation>
    <scope>NUCLEOTIDE SEQUENCE [LARGE SCALE GENOMIC DNA]</scope>
    <source>
        <strain evidence="6">CCUG 49452</strain>
    </source>
</reference>
<keyword evidence="6" id="KW-1185">Reference proteome</keyword>
<comment type="caution">
    <text evidence="5">The sequence shown here is derived from an EMBL/GenBank/DDBJ whole genome shotgun (WGS) entry which is preliminary data.</text>
</comment>
<proteinExistence type="predicted"/>
<dbReference type="Proteomes" id="UP001596001">
    <property type="component" value="Unassembled WGS sequence"/>
</dbReference>
<dbReference type="PANTHER" id="PTHR13610">
    <property type="entry name" value="METHYLTRANSFERASE DOMAIN-CONTAINING PROTEIN"/>
    <property type="match status" value="1"/>
</dbReference>
<dbReference type="SUPFAM" id="SSF53335">
    <property type="entry name" value="S-adenosyl-L-methionine-dependent methyltransferases"/>
    <property type="match status" value="1"/>
</dbReference>
<keyword evidence="4" id="KW-1133">Transmembrane helix</keyword>
<evidence type="ECO:0000313" key="6">
    <source>
        <dbReference type="Proteomes" id="UP001596001"/>
    </source>
</evidence>
<evidence type="ECO:0000313" key="5">
    <source>
        <dbReference type="EMBL" id="MFC4788944.1"/>
    </source>
</evidence>
<feature type="transmembrane region" description="Helical" evidence="4">
    <location>
        <begin position="31"/>
        <end position="52"/>
    </location>
</feature>
<dbReference type="PANTHER" id="PTHR13610:SF9">
    <property type="entry name" value="FI06469P"/>
    <property type="match status" value="1"/>
</dbReference>
<name>A0ABV9QCH4_9BURK</name>
<dbReference type="EMBL" id="JBHSHJ010000005">
    <property type="protein sequence ID" value="MFC4788944.1"/>
    <property type="molecule type" value="Genomic_DNA"/>
</dbReference>
<keyword evidence="3" id="KW-0949">S-adenosyl-L-methionine</keyword>
<dbReference type="InterPro" id="IPR026170">
    <property type="entry name" value="FAM173A/B"/>
</dbReference>
<dbReference type="GO" id="GO:0032259">
    <property type="term" value="P:methylation"/>
    <property type="evidence" value="ECO:0007669"/>
    <property type="project" value="UniProtKB-KW"/>
</dbReference>
<accession>A0ABV9QCH4</accession>
<organism evidence="5 6">
    <name type="scientific">Giesbergeria sinuosa</name>
    <dbReference type="NCBI Taxonomy" id="80883"/>
    <lineage>
        <taxon>Bacteria</taxon>
        <taxon>Pseudomonadati</taxon>
        <taxon>Pseudomonadota</taxon>
        <taxon>Betaproteobacteria</taxon>
        <taxon>Burkholderiales</taxon>
        <taxon>Comamonadaceae</taxon>
        <taxon>Giesbergeria</taxon>
    </lineage>
</organism>
<keyword evidence="1 5" id="KW-0489">Methyltransferase</keyword>
<evidence type="ECO:0000256" key="3">
    <source>
        <dbReference type="ARBA" id="ARBA00022691"/>
    </source>
</evidence>
<dbReference type="InterPro" id="IPR029063">
    <property type="entry name" value="SAM-dependent_MTases_sf"/>
</dbReference>
<dbReference type="RefSeq" id="WP_382431859.1">
    <property type="nucleotide sequence ID" value="NZ_JBHSHJ010000005.1"/>
</dbReference>
<protein>
    <submittedName>
        <fullName evidence="5">Class I SAM-dependent methyltransferase</fullName>
    </submittedName>
</protein>
<evidence type="ECO:0000256" key="1">
    <source>
        <dbReference type="ARBA" id="ARBA00022603"/>
    </source>
</evidence>
<sequence length="245" mass="27688">MIRLPWPLPAVLAWSSGWLLLLLLQRLLPPLWALVLATVWCTLVSLLGDSFWRRALIVLGFPLSLVLTGMASVPQWVWLLPLGLLLAVYPLHAWRDAPLFPTPADALNGLPDHAWLEPGAHVLDAGCGLGDGLLALRQAYPLAHWHGLEWSRPLRWLCARRCPWAEVRRGDIWQESWGPYALVYLFQRPESMARAWAKANADMTPGAWLVSLEFTVPDVTPFTHYTLDGERTVWIYQIGHMPADQ</sequence>
<keyword evidence="2" id="KW-0808">Transferase</keyword>
<keyword evidence="4" id="KW-0472">Membrane</keyword>
<dbReference type="Gene3D" id="3.40.50.150">
    <property type="entry name" value="Vaccinia Virus protein VP39"/>
    <property type="match status" value="1"/>
</dbReference>
<keyword evidence="4" id="KW-0812">Transmembrane</keyword>
<dbReference type="GO" id="GO:0008168">
    <property type="term" value="F:methyltransferase activity"/>
    <property type="evidence" value="ECO:0007669"/>
    <property type="project" value="UniProtKB-KW"/>
</dbReference>